<keyword evidence="4" id="KW-1185">Reference proteome</keyword>
<name>A0A919JNP7_9ACTN</name>
<organism evidence="3 4">
    <name type="scientific">Actinoplanes nipponensis</name>
    <dbReference type="NCBI Taxonomy" id="135950"/>
    <lineage>
        <taxon>Bacteria</taxon>
        <taxon>Bacillati</taxon>
        <taxon>Actinomycetota</taxon>
        <taxon>Actinomycetes</taxon>
        <taxon>Micromonosporales</taxon>
        <taxon>Micromonosporaceae</taxon>
        <taxon>Actinoplanes</taxon>
    </lineage>
</organism>
<evidence type="ECO:0000256" key="1">
    <source>
        <dbReference type="ARBA" id="ARBA00008710"/>
    </source>
</evidence>
<evidence type="ECO:0000256" key="2">
    <source>
        <dbReference type="ARBA" id="ARBA00049106"/>
    </source>
</evidence>
<reference evidence="3" key="1">
    <citation type="submission" date="2021-01" db="EMBL/GenBank/DDBJ databases">
        <title>Whole genome shotgun sequence of Actinoplanes nipponensis NBRC 14063.</title>
        <authorList>
            <person name="Komaki H."/>
            <person name="Tamura T."/>
        </authorList>
    </citation>
    <scope>NUCLEOTIDE SEQUENCE</scope>
    <source>
        <strain evidence="3">NBRC 14063</strain>
    </source>
</reference>
<dbReference type="EMBL" id="BOMQ01000095">
    <property type="protein sequence ID" value="GIE54118.1"/>
    <property type="molecule type" value="Genomic_DNA"/>
</dbReference>
<accession>A0A919JNP7</accession>
<dbReference type="Gene3D" id="2.30.110.10">
    <property type="entry name" value="Electron Transport, Fmn-binding Protein, Chain A"/>
    <property type="match status" value="1"/>
</dbReference>
<evidence type="ECO:0000313" key="4">
    <source>
        <dbReference type="Proteomes" id="UP000647172"/>
    </source>
</evidence>
<dbReference type="Pfam" id="PF04075">
    <property type="entry name" value="F420H2_quin_red"/>
    <property type="match status" value="1"/>
</dbReference>
<gene>
    <name evidence="3" type="ORF">Ani05nite_76520</name>
</gene>
<dbReference type="GO" id="GO:0070967">
    <property type="term" value="F:coenzyme F420 binding"/>
    <property type="evidence" value="ECO:0007669"/>
    <property type="project" value="TreeGrafter"/>
</dbReference>
<dbReference type="InterPro" id="IPR004378">
    <property type="entry name" value="F420H2_quin_Rdtase"/>
</dbReference>
<evidence type="ECO:0008006" key="5">
    <source>
        <dbReference type="Google" id="ProtNLM"/>
    </source>
</evidence>
<comment type="similarity">
    <text evidence="1">Belongs to the F420H(2)-dependent quinone reductase family.</text>
</comment>
<dbReference type="Proteomes" id="UP000647172">
    <property type="component" value="Unassembled WGS sequence"/>
</dbReference>
<proteinExistence type="inferred from homology"/>
<dbReference type="GO" id="GO:0005886">
    <property type="term" value="C:plasma membrane"/>
    <property type="evidence" value="ECO:0007669"/>
    <property type="project" value="TreeGrafter"/>
</dbReference>
<dbReference type="GO" id="GO:0016491">
    <property type="term" value="F:oxidoreductase activity"/>
    <property type="evidence" value="ECO:0007669"/>
    <property type="project" value="InterPro"/>
</dbReference>
<comment type="catalytic activity">
    <reaction evidence="2">
        <text>oxidized coenzyme F420-(gamma-L-Glu)(n) + a quinol + H(+) = reduced coenzyme F420-(gamma-L-Glu)(n) + a quinone</text>
        <dbReference type="Rhea" id="RHEA:39663"/>
        <dbReference type="Rhea" id="RHEA-COMP:12939"/>
        <dbReference type="Rhea" id="RHEA-COMP:14378"/>
        <dbReference type="ChEBI" id="CHEBI:15378"/>
        <dbReference type="ChEBI" id="CHEBI:24646"/>
        <dbReference type="ChEBI" id="CHEBI:132124"/>
        <dbReference type="ChEBI" id="CHEBI:133980"/>
        <dbReference type="ChEBI" id="CHEBI:139511"/>
    </reaction>
</comment>
<evidence type="ECO:0000313" key="3">
    <source>
        <dbReference type="EMBL" id="GIE54118.1"/>
    </source>
</evidence>
<sequence length="79" mass="8528">MIVVAANSGLPARPGWYFNLMAEPRARVAVEGRTLAVRAEQLGGPEAAACWQRVLRAAPARYSSPIMSGAGSPHRRNQR</sequence>
<dbReference type="AlphaFoldDB" id="A0A919JNP7"/>
<dbReference type="PANTHER" id="PTHR39428:SF1">
    <property type="entry name" value="F420H(2)-DEPENDENT QUINONE REDUCTASE RV1261C"/>
    <property type="match status" value="1"/>
</dbReference>
<comment type="caution">
    <text evidence="3">The sequence shown here is derived from an EMBL/GenBank/DDBJ whole genome shotgun (WGS) entry which is preliminary data.</text>
</comment>
<protein>
    <recommendedName>
        <fullName evidence="5">Deazaflavin-dependent oxidoreductase, nitroreductase family</fullName>
    </recommendedName>
</protein>
<dbReference type="PANTHER" id="PTHR39428">
    <property type="entry name" value="F420H(2)-DEPENDENT QUINONE REDUCTASE RV1261C"/>
    <property type="match status" value="1"/>
</dbReference>
<dbReference type="InterPro" id="IPR012349">
    <property type="entry name" value="Split_barrel_FMN-bd"/>
</dbReference>